<dbReference type="Gene3D" id="3.30.1330.80">
    <property type="entry name" value="Hypothetical protein, similar to alpha- acetolactate decarboxylase, domain 2"/>
    <property type="match status" value="1"/>
</dbReference>
<dbReference type="Proteomes" id="UP000327157">
    <property type="component" value="Chromosome 11"/>
</dbReference>
<dbReference type="AlphaFoldDB" id="A0A5N5FZL3"/>
<dbReference type="SUPFAM" id="SSF117856">
    <property type="entry name" value="AF0104/ALDC/Ptd012-like"/>
    <property type="match status" value="1"/>
</dbReference>
<dbReference type="OrthoDB" id="1588495at2759"/>
<sequence length="252" mass="26844">MEEQKITDSFPQTPLTDREPANATDTLMESSTMTLESNVVNGMKLESADGIGVKMEFDGDESGVKLESDGDEHGVKLEYEENGSGAAKEGQKETDRFPVYPARVEYHILIVAPGQNILRELLVLSQSTNGTMNVLSAVGVGSFQIISLSGTFINSSMCNPLGENRMVTTWLVNPEGKSFGGSVVGFMIAATPVQIVVACFEPDTSKEKNGNPASPPSFCQSVNPASPSDFGHNVPQPMLGPGTSLDVIPFVP</sequence>
<evidence type="ECO:0000256" key="1">
    <source>
        <dbReference type="RuleBase" id="RU367031"/>
    </source>
</evidence>
<keyword evidence="1" id="KW-0805">Transcription regulation</keyword>
<accession>A0A5N5FZL3</accession>
<reference evidence="3 4" key="3">
    <citation type="submission" date="2019-11" db="EMBL/GenBank/DDBJ databases">
        <title>A de novo genome assembly of a pear dwarfing rootstock.</title>
        <authorList>
            <person name="Wang F."/>
            <person name="Wang J."/>
            <person name="Li S."/>
            <person name="Zhang Y."/>
            <person name="Fang M."/>
            <person name="Ma L."/>
            <person name="Zhao Y."/>
            <person name="Jiang S."/>
        </authorList>
    </citation>
    <scope>NUCLEOTIDE SEQUENCE [LARGE SCALE GENOMIC DNA]</scope>
    <source>
        <strain evidence="3">S2</strain>
        <tissue evidence="3">Leaf</tissue>
    </source>
</reference>
<name>A0A5N5FZL3_9ROSA</name>
<evidence type="ECO:0000313" key="4">
    <source>
        <dbReference type="Proteomes" id="UP000327157"/>
    </source>
</evidence>
<evidence type="ECO:0000313" key="3">
    <source>
        <dbReference type="EMBL" id="KAB2606592.1"/>
    </source>
</evidence>
<feature type="compositionally biased region" description="Polar residues" evidence="2">
    <location>
        <begin position="217"/>
        <end position="226"/>
    </location>
</feature>
<feature type="region of interest" description="Disordered" evidence="2">
    <location>
        <begin position="1"/>
        <end position="23"/>
    </location>
</feature>
<dbReference type="PANTHER" id="PTHR31500:SF45">
    <property type="entry name" value="AT-HOOK MOTIF NUCLEAR-LOCALIZED PROTEIN"/>
    <property type="match status" value="1"/>
</dbReference>
<dbReference type="EMBL" id="SMOL01000559">
    <property type="protein sequence ID" value="KAB2606592.1"/>
    <property type="molecule type" value="Genomic_DNA"/>
</dbReference>
<feature type="region of interest" description="Disordered" evidence="2">
    <location>
        <begin position="205"/>
        <end position="238"/>
    </location>
</feature>
<dbReference type="InterPro" id="IPR039605">
    <property type="entry name" value="AHL"/>
</dbReference>
<proteinExistence type="predicted"/>
<comment type="function">
    <text evidence="1">Transcription factor that specifically binds AT-rich DNA sequences related to the nuclear matrix attachment regions (MARs).</text>
</comment>
<comment type="domain">
    <text evidence="1">The PPC domain mediates interactions between AHL proteins.</text>
</comment>
<reference evidence="3 4" key="1">
    <citation type="submission" date="2019-09" db="EMBL/GenBank/DDBJ databases">
        <authorList>
            <person name="Ou C."/>
        </authorList>
    </citation>
    <scope>NUCLEOTIDE SEQUENCE [LARGE SCALE GENOMIC DNA]</scope>
    <source>
        <strain evidence="3">S2</strain>
        <tissue evidence="3">Leaf</tissue>
    </source>
</reference>
<gene>
    <name evidence="3" type="ORF">D8674_006309</name>
</gene>
<keyword evidence="1" id="KW-0539">Nucleus</keyword>
<keyword evidence="1 3" id="KW-0238">DNA-binding</keyword>
<comment type="subcellular location">
    <subcellularLocation>
        <location evidence="1">Nucleus</location>
    </subcellularLocation>
</comment>
<organism evidence="3 4">
    <name type="scientific">Pyrus ussuriensis x Pyrus communis</name>
    <dbReference type="NCBI Taxonomy" id="2448454"/>
    <lineage>
        <taxon>Eukaryota</taxon>
        <taxon>Viridiplantae</taxon>
        <taxon>Streptophyta</taxon>
        <taxon>Embryophyta</taxon>
        <taxon>Tracheophyta</taxon>
        <taxon>Spermatophyta</taxon>
        <taxon>Magnoliopsida</taxon>
        <taxon>eudicotyledons</taxon>
        <taxon>Gunneridae</taxon>
        <taxon>Pentapetalae</taxon>
        <taxon>rosids</taxon>
        <taxon>fabids</taxon>
        <taxon>Rosales</taxon>
        <taxon>Rosaceae</taxon>
        <taxon>Amygdaloideae</taxon>
        <taxon>Maleae</taxon>
        <taxon>Pyrus</taxon>
    </lineage>
</organism>
<protein>
    <recommendedName>
        <fullName evidence="1">AT-hook motif nuclear-localized protein</fullName>
    </recommendedName>
</protein>
<reference evidence="4" key="2">
    <citation type="submission" date="2019-10" db="EMBL/GenBank/DDBJ databases">
        <title>A de novo genome assembly of a pear dwarfing rootstock.</title>
        <authorList>
            <person name="Wang F."/>
            <person name="Wang J."/>
            <person name="Li S."/>
            <person name="Zhang Y."/>
            <person name="Fang M."/>
            <person name="Ma L."/>
            <person name="Zhao Y."/>
            <person name="Jiang S."/>
        </authorList>
    </citation>
    <scope>NUCLEOTIDE SEQUENCE [LARGE SCALE GENOMIC DNA]</scope>
</reference>
<evidence type="ECO:0000256" key="2">
    <source>
        <dbReference type="SAM" id="MobiDB-lite"/>
    </source>
</evidence>
<dbReference type="PANTHER" id="PTHR31500">
    <property type="entry name" value="AT-HOOK MOTIF NUCLEAR-LOCALIZED PROTEIN 9"/>
    <property type="match status" value="1"/>
</dbReference>
<dbReference type="GO" id="GO:0003680">
    <property type="term" value="F:minor groove of adenine-thymine-rich DNA binding"/>
    <property type="evidence" value="ECO:0007669"/>
    <property type="project" value="UniProtKB-UniRule"/>
</dbReference>
<comment type="caution">
    <text evidence="3">The sequence shown here is derived from an EMBL/GenBank/DDBJ whole genome shotgun (WGS) entry which is preliminary data.</text>
</comment>
<keyword evidence="1" id="KW-0804">Transcription</keyword>
<dbReference type="GO" id="GO:0005634">
    <property type="term" value="C:nucleus"/>
    <property type="evidence" value="ECO:0007669"/>
    <property type="project" value="UniProtKB-SubCell"/>
</dbReference>
<keyword evidence="4" id="KW-1185">Reference proteome</keyword>